<evidence type="ECO:0000313" key="13">
    <source>
        <dbReference type="Proteomes" id="UP001359559"/>
    </source>
</evidence>
<evidence type="ECO:0000256" key="10">
    <source>
        <dbReference type="SAM" id="SignalP"/>
    </source>
</evidence>
<evidence type="ECO:0000256" key="4">
    <source>
        <dbReference type="ARBA" id="ARBA00022622"/>
    </source>
</evidence>
<dbReference type="CDD" id="cd00010">
    <property type="entry name" value="AAI_LTSS"/>
    <property type="match status" value="1"/>
</dbReference>
<keyword evidence="4" id="KW-0336">GPI-anchor</keyword>
<dbReference type="InterPro" id="IPR016140">
    <property type="entry name" value="Bifunc_inhib/LTP/seed_store"/>
</dbReference>
<evidence type="ECO:0000256" key="1">
    <source>
        <dbReference type="ARBA" id="ARBA00004609"/>
    </source>
</evidence>
<comment type="subcellular location">
    <subcellularLocation>
        <location evidence="1">Cell membrane</location>
        <topology evidence="1">Lipid-anchor</topology>
        <topology evidence="1">GPI-anchor</topology>
    </subcellularLocation>
</comment>
<protein>
    <recommendedName>
        <fullName evidence="11">Bifunctional inhibitor/plant lipid transfer protein/seed storage helical domain-containing protein</fullName>
    </recommendedName>
</protein>
<comment type="similarity">
    <text evidence="2">Belongs to the plant LTP family.</text>
</comment>
<dbReference type="Proteomes" id="UP001359559">
    <property type="component" value="Unassembled WGS sequence"/>
</dbReference>
<feature type="chain" id="PRO_5043018024" description="Bifunctional inhibitor/plant lipid transfer protein/seed storage helical domain-containing protein" evidence="10">
    <location>
        <begin position="27"/>
        <end position="151"/>
    </location>
</feature>
<dbReference type="SMART" id="SM00499">
    <property type="entry name" value="AAI"/>
    <property type="match status" value="1"/>
</dbReference>
<dbReference type="GO" id="GO:0098552">
    <property type="term" value="C:side of membrane"/>
    <property type="evidence" value="ECO:0007669"/>
    <property type="project" value="UniProtKB-KW"/>
</dbReference>
<keyword evidence="13" id="KW-1185">Reference proteome</keyword>
<dbReference type="GO" id="GO:0005886">
    <property type="term" value="C:plasma membrane"/>
    <property type="evidence" value="ECO:0007669"/>
    <property type="project" value="UniProtKB-SubCell"/>
</dbReference>
<evidence type="ECO:0000256" key="8">
    <source>
        <dbReference type="ARBA" id="ARBA00023288"/>
    </source>
</evidence>
<keyword evidence="7" id="KW-0325">Glycoprotein</keyword>
<organism evidence="12 13">
    <name type="scientific">Clitoria ternatea</name>
    <name type="common">Butterfly pea</name>
    <dbReference type="NCBI Taxonomy" id="43366"/>
    <lineage>
        <taxon>Eukaryota</taxon>
        <taxon>Viridiplantae</taxon>
        <taxon>Streptophyta</taxon>
        <taxon>Embryophyta</taxon>
        <taxon>Tracheophyta</taxon>
        <taxon>Spermatophyta</taxon>
        <taxon>Magnoliopsida</taxon>
        <taxon>eudicotyledons</taxon>
        <taxon>Gunneridae</taxon>
        <taxon>Pentapetalae</taxon>
        <taxon>rosids</taxon>
        <taxon>fabids</taxon>
        <taxon>Fabales</taxon>
        <taxon>Fabaceae</taxon>
        <taxon>Papilionoideae</taxon>
        <taxon>50 kb inversion clade</taxon>
        <taxon>NPAAA clade</taxon>
        <taxon>indigoferoid/millettioid clade</taxon>
        <taxon>Phaseoleae</taxon>
        <taxon>Clitoria</taxon>
    </lineage>
</organism>
<keyword evidence="8" id="KW-0449">Lipoprotein</keyword>
<evidence type="ECO:0000256" key="5">
    <source>
        <dbReference type="ARBA" id="ARBA00022729"/>
    </source>
</evidence>
<evidence type="ECO:0000256" key="2">
    <source>
        <dbReference type="ARBA" id="ARBA00009748"/>
    </source>
</evidence>
<dbReference type="Gene3D" id="1.10.110.10">
    <property type="entry name" value="Plant lipid-transfer and hydrophobic proteins"/>
    <property type="match status" value="1"/>
</dbReference>
<keyword evidence="9" id="KW-0472">Membrane</keyword>
<dbReference type="PANTHER" id="PTHR33044">
    <property type="entry name" value="BIFUNCTIONAL INHIBITOR/LIPID-TRANSFER PROTEIN/SEED STORAGE 2S ALBUMIN SUPERFAMILY PROTEIN-RELATED"/>
    <property type="match status" value="1"/>
</dbReference>
<dbReference type="InterPro" id="IPR036312">
    <property type="entry name" value="Bifun_inhib/LTP/seed_sf"/>
</dbReference>
<evidence type="ECO:0000256" key="7">
    <source>
        <dbReference type="ARBA" id="ARBA00023180"/>
    </source>
</evidence>
<feature type="domain" description="Bifunctional inhibitor/plant lipid transfer protein/seed storage helical" evidence="11">
    <location>
        <begin position="35"/>
        <end position="106"/>
    </location>
</feature>
<keyword evidence="3" id="KW-1003">Cell membrane</keyword>
<keyword evidence="9" id="KW-0812">Transmembrane</keyword>
<proteinExistence type="inferred from homology"/>
<feature type="transmembrane region" description="Helical" evidence="9">
    <location>
        <begin position="129"/>
        <end position="150"/>
    </location>
</feature>
<evidence type="ECO:0000256" key="9">
    <source>
        <dbReference type="SAM" id="Phobius"/>
    </source>
</evidence>
<sequence length="151" mass="16005">MERYRSITCLAPLMLMLMVLVSIAEAQSGGSFPSCAQDLVPCANYLNSTSPPSSCCNPLKQTVNTQLKCLCDLFYTPGLLQGFNISVDQALQLSRRCGVTSDLSNCKKGTAPAPASGAPPATTGGDKGGAFRVSFSGFSFLLLFWASMLFN</sequence>
<comment type="caution">
    <text evidence="12">The sequence shown here is derived from an EMBL/GenBank/DDBJ whole genome shotgun (WGS) entry which is preliminary data.</text>
</comment>
<name>A0AAN9EWY3_CLITE</name>
<evidence type="ECO:0000256" key="6">
    <source>
        <dbReference type="ARBA" id="ARBA00023157"/>
    </source>
</evidence>
<evidence type="ECO:0000259" key="11">
    <source>
        <dbReference type="SMART" id="SM00499"/>
    </source>
</evidence>
<dbReference type="Pfam" id="PF14368">
    <property type="entry name" value="LTP_2"/>
    <property type="match status" value="1"/>
</dbReference>
<accession>A0AAN9EWY3</accession>
<feature type="signal peptide" evidence="10">
    <location>
        <begin position="1"/>
        <end position="26"/>
    </location>
</feature>
<dbReference type="EMBL" id="JAYKXN010000008">
    <property type="protein sequence ID" value="KAK7264418.1"/>
    <property type="molecule type" value="Genomic_DNA"/>
</dbReference>
<dbReference type="SUPFAM" id="SSF47699">
    <property type="entry name" value="Bifunctional inhibitor/lipid-transfer protein/seed storage 2S albumin"/>
    <property type="match status" value="1"/>
</dbReference>
<keyword evidence="6" id="KW-1015">Disulfide bond</keyword>
<dbReference type="AlphaFoldDB" id="A0AAN9EWY3"/>
<evidence type="ECO:0000313" key="12">
    <source>
        <dbReference type="EMBL" id="KAK7264418.1"/>
    </source>
</evidence>
<dbReference type="InterPro" id="IPR043325">
    <property type="entry name" value="LTSS"/>
</dbReference>
<reference evidence="12 13" key="1">
    <citation type="submission" date="2024-01" db="EMBL/GenBank/DDBJ databases">
        <title>The genomes of 5 underutilized Papilionoideae crops provide insights into root nodulation and disease resistance.</title>
        <authorList>
            <person name="Yuan L."/>
        </authorList>
    </citation>
    <scope>NUCLEOTIDE SEQUENCE [LARGE SCALE GENOMIC DNA]</scope>
    <source>
        <strain evidence="12">LY-2023</strain>
        <tissue evidence="12">Leaf</tissue>
    </source>
</reference>
<evidence type="ECO:0000256" key="3">
    <source>
        <dbReference type="ARBA" id="ARBA00022475"/>
    </source>
</evidence>
<gene>
    <name evidence="12" type="ORF">RJT34_32027</name>
</gene>
<keyword evidence="9" id="KW-1133">Transmembrane helix</keyword>
<keyword evidence="5 10" id="KW-0732">Signal</keyword>